<reference evidence="1 2" key="1">
    <citation type="submission" date="2020-11" db="EMBL/GenBank/DDBJ databases">
        <title>Description of Pontivivens ytuae sp. nov. isolated from deep sea sediment of Mariana Trench.</title>
        <authorList>
            <person name="Wang Z."/>
            <person name="Sun Q.-L."/>
            <person name="Xu X.-D."/>
            <person name="Tang Y.-Z."/>
            <person name="Zhang J."/>
        </authorList>
    </citation>
    <scope>NUCLEOTIDE SEQUENCE [LARGE SCALE GENOMIC DNA]</scope>
    <source>
        <strain evidence="1 2">MT2928</strain>
    </source>
</reference>
<dbReference type="Gene3D" id="3.40.50.1820">
    <property type="entry name" value="alpha/beta hydrolase"/>
    <property type="match status" value="1"/>
</dbReference>
<evidence type="ECO:0000313" key="2">
    <source>
        <dbReference type="Proteomes" id="UP000594800"/>
    </source>
</evidence>
<dbReference type="SUPFAM" id="SSF53474">
    <property type="entry name" value="alpha/beta-Hydrolases"/>
    <property type="match status" value="1"/>
</dbReference>
<dbReference type="RefSeq" id="WP_196101578.1">
    <property type="nucleotide sequence ID" value="NZ_CP064942.1"/>
</dbReference>
<protein>
    <recommendedName>
        <fullName evidence="3">Alpha/beta hydrolase</fullName>
    </recommendedName>
</protein>
<dbReference type="KEGG" id="poz:I0K15_11050"/>
<sequence length="258" mass="28128">MKWLLAALAVIWLAAAGWFTVSQRDLFYPFDTADYPASVAGPGVRIRDLDGLQVWFRPPDRDLPVILYFIGNTGNPARQAPLLQEYTVNGFGLVTLRYRQESASEEQLISDALHVARSLEEIMGAPVPPERLVIHGVSLGSGIATAVALEVEAAGLIVETPFTRLCDVPSAHVPGLPYCLLAPRNRFATVERIGALDMPLLVQHGTADSLVPYHMGEAVFAAAPQPKRFLTYEDGDHNDLRLYGAGIDARAFAVEVTH</sequence>
<dbReference type="AlphaFoldDB" id="A0A7S9LNI9"/>
<evidence type="ECO:0000313" key="1">
    <source>
        <dbReference type="EMBL" id="QPH52364.1"/>
    </source>
</evidence>
<dbReference type="InterPro" id="IPR029058">
    <property type="entry name" value="AB_hydrolase_fold"/>
</dbReference>
<dbReference type="PANTHER" id="PTHR12277">
    <property type="entry name" value="ALPHA/BETA HYDROLASE DOMAIN-CONTAINING PROTEIN"/>
    <property type="match status" value="1"/>
</dbReference>
<organism evidence="1 2">
    <name type="scientific">Pontivivens ytuae</name>
    <dbReference type="NCBI Taxonomy" id="2789856"/>
    <lineage>
        <taxon>Bacteria</taxon>
        <taxon>Pseudomonadati</taxon>
        <taxon>Pseudomonadota</taxon>
        <taxon>Alphaproteobacteria</taxon>
        <taxon>Rhodobacterales</taxon>
        <taxon>Paracoccaceae</taxon>
        <taxon>Pontivivens</taxon>
    </lineage>
</organism>
<proteinExistence type="predicted"/>
<evidence type="ECO:0008006" key="3">
    <source>
        <dbReference type="Google" id="ProtNLM"/>
    </source>
</evidence>
<dbReference type="PANTHER" id="PTHR12277:SF81">
    <property type="entry name" value="PROTEIN ABHD13"/>
    <property type="match status" value="1"/>
</dbReference>
<name>A0A7S9LNI9_9RHOB</name>
<gene>
    <name evidence="1" type="ORF">I0K15_11050</name>
</gene>
<keyword evidence="2" id="KW-1185">Reference proteome</keyword>
<dbReference type="Proteomes" id="UP000594800">
    <property type="component" value="Chromosome"/>
</dbReference>
<dbReference type="EMBL" id="CP064942">
    <property type="protein sequence ID" value="QPH52364.1"/>
    <property type="molecule type" value="Genomic_DNA"/>
</dbReference>
<accession>A0A7S9LNI9</accession>